<gene>
    <name evidence="9" type="ORF">HNR40_004790</name>
</gene>
<name>A0A7W8A4E1_9ACTN</name>
<feature type="transmembrane region" description="Helical" evidence="8">
    <location>
        <begin position="84"/>
        <end position="102"/>
    </location>
</feature>
<evidence type="ECO:0000256" key="8">
    <source>
        <dbReference type="SAM" id="Phobius"/>
    </source>
</evidence>
<feature type="transmembrane region" description="Helical" evidence="8">
    <location>
        <begin position="30"/>
        <end position="50"/>
    </location>
</feature>
<keyword evidence="5 8" id="KW-0812">Transmembrane</keyword>
<evidence type="ECO:0000256" key="1">
    <source>
        <dbReference type="ARBA" id="ARBA00004651"/>
    </source>
</evidence>
<dbReference type="RefSeq" id="WP_221340738.1">
    <property type="nucleotide sequence ID" value="NZ_JACHIN010000006.1"/>
</dbReference>
<reference evidence="9 10" key="1">
    <citation type="submission" date="2020-08" db="EMBL/GenBank/DDBJ databases">
        <title>Genomic Encyclopedia of Type Strains, Phase IV (KMG-IV): sequencing the most valuable type-strain genomes for metagenomic binning, comparative biology and taxonomic classification.</title>
        <authorList>
            <person name="Goeker M."/>
        </authorList>
    </citation>
    <scope>NUCLEOTIDE SEQUENCE [LARGE SCALE GENOMIC DNA]</scope>
    <source>
        <strain evidence="9 10">DSM 45385</strain>
    </source>
</reference>
<dbReference type="AlphaFoldDB" id="A0A7W8A4E1"/>
<evidence type="ECO:0000256" key="5">
    <source>
        <dbReference type="ARBA" id="ARBA00022692"/>
    </source>
</evidence>
<evidence type="ECO:0000256" key="6">
    <source>
        <dbReference type="ARBA" id="ARBA00022989"/>
    </source>
</evidence>
<keyword evidence="7 8" id="KW-0472">Membrane</keyword>
<keyword evidence="6 8" id="KW-1133">Transmembrane helix</keyword>
<dbReference type="InterPro" id="IPR037294">
    <property type="entry name" value="ABC_BtuC-like"/>
</dbReference>
<feature type="transmembrane region" description="Helical" evidence="8">
    <location>
        <begin position="324"/>
        <end position="345"/>
    </location>
</feature>
<feature type="transmembrane region" description="Helical" evidence="8">
    <location>
        <begin position="138"/>
        <end position="159"/>
    </location>
</feature>
<keyword evidence="10" id="KW-1185">Reference proteome</keyword>
<comment type="subcellular location">
    <subcellularLocation>
        <location evidence="1">Cell membrane</location>
        <topology evidence="1">Multi-pass membrane protein</topology>
    </subcellularLocation>
</comment>
<comment type="similarity">
    <text evidence="2">Belongs to the binding-protein-dependent transport system permease family. FecCD subfamily.</text>
</comment>
<dbReference type="PANTHER" id="PTHR30472:SF24">
    <property type="entry name" value="FERRIC ENTEROBACTIN TRANSPORT SYSTEM PERMEASE PROTEIN FEPG"/>
    <property type="match status" value="1"/>
</dbReference>
<dbReference type="PANTHER" id="PTHR30472">
    <property type="entry name" value="FERRIC ENTEROBACTIN TRANSPORT SYSTEM PERMEASE PROTEIN"/>
    <property type="match status" value="1"/>
</dbReference>
<feature type="transmembrane region" description="Helical" evidence="8">
    <location>
        <begin position="166"/>
        <end position="188"/>
    </location>
</feature>
<keyword evidence="4" id="KW-1003">Cell membrane</keyword>
<feature type="transmembrane region" description="Helical" evidence="8">
    <location>
        <begin position="213"/>
        <end position="232"/>
    </location>
</feature>
<sequence>MSTPVKLDTGRPEWAVRTRLLSARMDRRTLVVNLALAAVIVVTALVSLGVGDIYVSLPDVLATFYGGASRADTVVVQQWRLTRVLLSLLLGFGLAVSGAVFQSLTRNPLGSPDVIGFSTGSYTGAIVLIALFHAPTAVISFGALASGLAVAAIVLALSYRGGFRGFRLIVVGIGVSAVLSALNTWIMAKAQLQVAMSAAIWGAGSLNSVAPDALPVAAAGIALFSALALLYGSRIRALELGQDAADALGVRSRHTQIALTGAGVGLVAIATAVAGPISFIALVAPQIAARLTGRGGWSPIGAGLTGALLLLLGDTVARVAFLPVQLPVGVVTTSLGGLYLIWLLVREARRL</sequence>
<evidence type="ECO:0000313" key="9">
    <source>
        <dbReference type="EMBL" id="MBB5079304.1"/>
    </source>
</evidence>
<dbReference type="CDD" id="cd06550">
    <property type="entry name" value="TM_ABC_iron-siderophores_like"/>
    <property type="match status" value="1"/>
</dbReference>
<evidence type="ECO:0000256" key="4">
    <source>
        <dbReference type="ARBA" id="ARBA00022475"/>
    </source>
</evidence>
<feature type="transmembrane region" description="Helical" evidence="8">
    <location>
        <begin position="114"/>
        <end position="132"/>
    </location>
</feature>
<dbReference type="GO" id="GO:0005886">
    <property type="term" value="C:plasma membrane"/>
    <property type="evidence" value="ECO:0007669"/>
    <property type="project" value="UniProtKB-SubCell"/>
</dbReference>
<dbReference type="Proteomes" id="UP000568380">
    <property type="component" value="Unassembled WGS sequence"/>
</dbReference>
<keyword evidence="3" id="KW-0813">Transport</keyword>
<dbReference type="Gene3D" id="1.10.3470.10">
    <property type="entry name" value="ABC transporter involved in vitamin B12 uptake, BtuC"/>
    <property type="match status" value="1"/>
</dbReference>
<evidence type="ECO:0000256" key="7">
    <source>
        <dbReference type="ARBA" id="ARBA00023136"/>
    </source>
</evidence>
<accession>A0A7W8A4E1</accession>
<evidence type="ECO:0000256" key="3">
    <source>
        <dbReference type="ARBA" id="ARBA00022448"/>
    </source>
</evidence>
<comment type="caution">
    <text evidence="9">The sequence shown here is derived from an EMBL/GenBank/DDBJ whole genome shotgun (WGS) entry which is preliminary data.</text>
</comment>
<dbReference type="GO" id="GO:0033214">
    <property type="term" value="P:siderophore-iron import into cell"/>
    <property type="evidence" value="ECO:0007669"/>
    <property type="project" value="TreeGrafter"/>
</dbReference>
<dbReference type="GO" id="GO:0022857">
    <property type="term" value="F:transmembrane transporter activity"/>
    <property type="evidence" value="ECO:0007669"/>
    <property type="project" value="InterPro"/>
</dbReference>
<evidence type="ECO:0000313" key="10">
    <source>
        <dbReference type="Proteomes" id="UP000568380"/>
    </source>
</evidence>
<proteinExistence type="inferred from homology"/>
<dbReference type="EMBL" id="JACHIN010000006">
    <property type="protein sequence ID" value="MBB5079304.1"/>
    <property type="molecule type" value="Genomic_DNA"/>
</dbReference>
<dbReference type="InterPro" id="IPR000522">
    <property type="entry name" value="ABC_transptr_permease_BtuC"/>
</dbReference>
<dbReference type="SUPFAM" id="SSF81345">
    <property type="entry name" value="ABC transporter involved in vitamin B12 uptake, BtuC"/>
    <property type="match status" value="1"/>
</dbReference>
<feature type="transmembrane region" description="Helical" evidence="8">
    <location>
        <begin position="257"/>
        <end position="284"/>
    </location>
</feature>
<organism evidence="9 10">
    <name type="scientific">Nonomuraea endophytica</name>
    <dbReference type="NCBI Taxonomy" id="714136"/>
    <lineage>
        <taxon>Bacteria</taxon>
        <taxon>Bacillati</taxon>
        <taxon>Actinomycetota</taxon>
        <taxon>Actinomycetes</taxon>
        <taxon>Streptosporangiales</taxon>
        <taxon>Streptosporangiaceae</taxon>
        <taxon>Nonomuraea</taxon>
    </lineage>
</organism>
<dbReference type="Pfam" id="PF01032">
    <property type="entry name" value="FecCD"/>
    <property type="match status" value="1"/>
</dbReference>
<protein>
    <submittedName>
        <fullName evidence="9">Iron complex transport system permease protein</fullName>
    </submittedName>
</protein>
<evidence type="ECO:0000256" key="2">
    <source>
        <dbReference type="ARBA" id="ARBA00007935"/>
    </source>
</evidence>